<evidence type="ECO:0000259" key="16">
    <source>
        <dbReference type="Pfam" id="PF21605"/>
    </source>
</evidence>
<evidence type="ECO:0000259" key="15">
    <source>
        <dbReference type="Pfam" id="PF21604"/>
    </source>
</evidence>
<dbReference type="Pfam" id="PF21604">
    <property type="entry name" value="CRLF2_D1"/>
    <property type="match status" value="1"/>
</dbReference>
<proteinExistence type="inferred from homology"/>
<evidence type="ECO:0000256" key="6">
    <source>
        <dbReference type="ARBA" id="ARBA00023136"/>
    </source>
</evidence>
<reference evidence="17" key="1">
    <citation type="submission" date="2025-08" db="UniProtKB">
        <authorList>
            <consortium name="Ensembl"/>
        </authorList>
    </citation>
    <scope>IDENTIFICATION</scope>
</reference>
<dbReference type="PANTHER" id="PTHR23037">
    <property type="entry name" value="CYTOKINE RECEPTOR"/>
    <property type="match status" value="1"/>
</dbReference>
<name>A0A2K6EU43_PROCO</name>
<organism evidence="17 18">
    <name type="scientific">Propithecus coquereli</name>
    <name type="common">Coquerel's sifaka</name>
    <name type="synonym">Propithecus verreauxi coquereli</name>
    <dbReference type="NCBI Taxonomy" id="379532"/>
    <lineage>
        <taxon>Eukaryota</taxon>
        <taxon>Metazoa</taxon>
        <taxon>Chordata</taxon>
        <taxon>Craniata</taxon>
        <taxon>Vertebrata</taxon>
        <taxon>Euteleostomi</taxon>
        <taxon>Mammalia</taxon>
        <taxon>Eutheria</taxon>
        <taxon>Euarchontoglires</taxon>
        <taxon>Primates</taxon>
        <taxon>Strepsirrhini</taxon>
        <taxon>Lemuriformes</taxon>
        <taxon>Indriidae</taxon>
        <taxon>Propithecus</taxon>
    </lineage>
</organism>
<evidence type="ECO:0000313" key="18">
    <source>
        <dbReference type="Proteomes" id="UP000233160"/>
    </source>
</evidence>
<feature type="transmembrane region" description="Helical" evidence="14">
    <location>
        <begin position="208"/>
        <end position="228"/>
    </location>
</feature>
<comment type="similarity">
    <text evidence="2">Belongs to the type I cytokine receptor family. Type 5 subfamily.</text>
</comment>
<dbReference type="GeneTree" id="ENSGT00510000049974"/>
<gene>
    <name evidence="17" type="primary">CRLF2</name>
</gene>
<dbReference type="InterPro" id="IPR013783">
    <property type="entry name" value="Ig-like_fold"/>
</dbReference>
<evidence type="ECO:0000256" key="1">
    <source>
        <dbReference type="ARBA" id="ARBA00004479"/>
    </source>
</evidence>
<dbReference type="PANTHER" id="PTHR23037:SF45">
    <property type="entry name" value="INTERLEUKIN 13 RECEPTOR SUBUNIT ALPHA 2"/>
    <property type="match status" value="1"/>
</dbReference>
<evidence type="ECO:0000256" key="3">
    <source>
        <dbReference type="ARBA" id="ARBA00022692"/>
    </source>
</evidence>
<feature type="domain" description="Cytokine receptor-like factor 2-like D1" evidence="15">
    <location>
        <begin position="24"/>
        <end position="53"/>
    </location>
</feature>
<dbReference type="InterPro" id="IPR048651">
    <property type="entry name" value="CRLF2-like_D1"/>
</dbReference>
<protein>
    <recommendedName>
        <fullName evidence="11">Cytokine receptor-like factor 2</fullName>
    </recommendedName>
    <alternativeName>
        <fullName evidence="12">Thymic stromal lymphopoietin protein receptor</fullName>
    </alternativeName>
</protein>
<comment type="subcellular location">
    <subcellularLocation>
        <location evidence="1">Membrane</location>
        <topology evidence="1">Single-pass type I membrane protein</topology>
    </subcellularLocation>
</comment>
<dbReference type="AlphaFoldDB" id="A0A2K6EU43"/>
<evidence type="ECO:0000256" key="8">
    <source>
        <dbReference type="ARBA" id="ARBA00023170"/>
    </source>
</evidence>
<keyword evidence="7" id="KW-1015">Disulfide bond</keyword>
<dbReference type="Proteomes" id="UP000233160">
    <property type="component" value="Unassembled WGS sequence"/>
</dbReference>
<keyword evidence="8" id="KW-0675">Receptor</keyword>
<evidence type="ECO:0000256" key="9">
    <source>
        <dbReference type="ARBA" id="ARBA00023180"/>
    </source>
</evidence>
<keyword evidence="18" id="KW-1185">Reference proteome</keyword>
<dbReference type="SUPFAM" id="SSF49265">
    <property type="entry name" value="Fibronectin type III"/>
    <property type="match status" value="1"/>
</dbReference>
<dbReference type="FunFam" id="2.60.40.10:FF:001547">
    <property type="entry name" value="Cytokine receptor-like factor 2"/>
    <property type="match status" value="1"/>
</dbReference>
<evidence type="ECO:0000256" key="4">
    <source>
        <dbReference type="ARBA" id="ARBA00022729"/>
    </source>
</evidence>
<keyword evidence="6 14" id="KW-0472">Membrane</keyword>
<dbReference type="Pfam" id="PF21605">
    <property type="entry name" value="CRLF2-like_D2"/>
    <property type="match status" value="1"/>
</dbReference>
<reference evidence="17" key="2">
    <citation type="submission" date="2025-09" db="UniProtKB">
        <authorList>
            <consortium name="Ensembl"/>
        </authorList>
    </citation>
    <scope>IDENTIFICATION</scope>
</reference>
<sequence>MVYIDHILLIHSWIRMALQVQIIWFNFETVRVTWNVSEHSGTNLTFLYTRDAQTPNPARFGQREESRPNAARYFQRGGLSVSTQEVTLCRVPFSVKPASPGDLAFLWRPEEVTVTCPDLPYDGLLYEVQHRSTFDTSWQSKQEDTCNVTIEGLDAQKCYCFRARVKTTEASYGPDTYPSDWSQVTCWHGGQPRDSCPDKPVNAKFPKFILICSLVTLLTLCLLLLSLWKLGRVRKLLIPSVPDPKSSFSGLFEQHRGNFQEWIKDTQNVAQLHKMGSGGERDCGPEDVLVVQLAKTPTTVDALTPRTGEGESSGGSPQLARRAPQGGDMVSVGGFTFVMNDSSYVTL</sequence>
<dbReference type="Gene3D" id="2.60.40.10">
    <property type="entry name" value="Immunoglobulins"/>
    <property type="match status" value="2"/>
</dbReference>
<feature type="region of interest" description="Disordered" evidence="13">
    <location>
        <begin position="300"/>
        <end position="325"/>
    </location>
</feature>
<keyword evidence="4" id="KW-0732">Signal</keyword>
<keyword evidence="5 14" id="KW-1133">Transmembrane helix</keyword>
<dbReference type="GO" id="GO:0009897">
    <property type="term" value="C:external side of plasma membrane"/>
    <property type="evidence" value="ECO:0007669"/>
    <property type="project" value="TreeGrafter"/>
</dbReference>
<comment type="function">
    <text evidence="10">Receptor for thymic stromal lymphopoietin (TSLP). Forms a functional complex with TSLP and IL7R which is capable of stimulating cell proliferation through activation of STAT3 and STAT5. Also activates JAK2. Implicated in the development of the hematopoietic system.</text>
</comment>
<evidence type="ECO:0000256" key="5">
    <source>
        <dbReference type="ARBA" id="ARBA00022989"/>
    </source>
</evidence>
<accession>A0A2K6EU43</accession>
<dbReference type="Ensembl" id="ENSPCOT00000015618.1">
    <property type="protein sequence ID" value="ENSPCOP00000005257.1"/>
    <property type="gene ID" value="ENSPCOG00000013480.1"/>
</dbReference>
<evidence type="ECO:0000256" key="12">
    <source>
        <dbReference type="ARBA" id="ARBA00077227"/>
    </source>
</evidence>
<evidence type="ECO:0000256" key="13">
    <source>
        <dbReference type="SAM" id="MobiDB-lite"/>
    </source>
</evidence>
<dbReference type="InterPro" id="IPR048648">
    <property type="entry name" value="CRLF2-like_D2"/>
</dbReference>
<evidence type="ECO:0000313" key="17">
    <source>
        <dbReference type="Ensembl" id="ENSPCOP00000005257.1"/>
    </source>
</evidence>
<evidence type="ECO:0000256" key="14">
    <source>
        <dbReference type="SAM" id="Phobius"/>
    </source>
</evidence>
<feature type="domain" description="Cytokine receptor-like factor 2-like D2" evidence="16">
    <location>
        <begin position="97"/>
        <end position="190"/>
    </location>
</feature>
<evidence type="ECO:0000256" key="2">
    <source>
        <dbReference type="ARBA" id="ARBA00008159"/>
    </source>
</evidence>
<keyword evidence="3 14" id="KW-0812">Transmembrane</keyword>
<evidence type="ECO:0000256" key="11">
    <source>
        <dbReference type="ARBA" id="ARBA00068087"/>
    </source>
</evidence>
<keyword evidence="9" id="KW-0325">Glycoprotein</keyword>
<dbReference type="GO" id="GO:0004896">
    <property type="term" value="F:cytokine receptor activity"/>
    <property type="evidence" value="ECO:0007669"/>
    <property type="project" value="TreeGrafter"/>
</dbReference>
<evidence type="ECO:0000256" key="10">
    <source>
        <dbReference type="ARBA" id="ARBA00058201"/>
    </source>
</evidence>
<dbReference type="InterPro" id="IPR036116">
    <property type="entry name" value="FN3_sf"/>
</dbReference>
<evidence type="ECO:0000256" key="7">
    <source>
        <dbReference type="ARBA" id="ARBA00023157"/>
    </source>
</evidence>